<name>A0A9N9IKE2_FUNMO</name>
<keyword evidence="2" id="KW-1185">Reference proteome</keyword>
<proteinExistence type="predicted"/>
<organism evidence="1 2">
    <name type="scientific">Funneliformis mosseae</name>
    <name type="common">Endomycorrhizal fungus</name>
    <name type="synonym">Glomus mosseae</name>
    <dbReference type="NCBI Taxonomy" id="27381"/>
    <lineage>
        <taxon>Eukaryota</taxon>
        <taxon>Fungi</taxon>
        <taxon>Fungi incertae sedis</taxon>
        <taxon>Mucoromycota</taxon>
        <taxon>Glomeromycotina</taxon>
        <taxon>Glomeromycetes</taxon>
        <taxon>Glomerales</taxon>
        <taxon>Glomeraceae</taxon>
        <taxon>Funneliformis</taxon>
    </lineage>
</organism>
<feature type="non-terminal residue" evidence="1">
    <location>
        <position position="1"/>
    </location>
</feature>
<sequence>MSTEKKITSWSAYFDVTSPEKYSFLGYYEYRSKQEDFISFRKECHRLKTDLANLMKNSSGEMKEVASRLEKSRKYCMLGCNNASCRKESTQLRVTLSRCPPYRLRACCGHRKYYKDVDMFWNQIERRQAEAEASSSVIRDTTEAFKNSIASVNSSIMNVNNTMIKYNEELKGDK</sequence>
<dbReference type="AlphaFoldDB" id="A0A9N9IKE2"/>
<reference evidence="1" key="1">
    <citation type="submission" date="2021-06" db="EMBL/GenBank/DDBJ databases">
        <authorList>
            <person name="Kallberg Y."/>
            <person name="Tangrot J."/>
            <person name="Rosling A."/>
        </authorList>
    </citation>
    <scope>NUCLEOTIDE SEQUENCE</scope>
    <source>
        <strain evidence="1">87-6 pot B 2015</strain>
    </source>
</reference>
<dbReference type="Proteomes" id="UP000789375">
    <property type="component" value="Unassembled WGS sequence"/>
</dbReference>
<evidence type="ECO:0000313" key="1">
    <source>
        <dbReference type="EMBL" id="CAG8741005.1"/>
    </source>
</evidence>
<gene>
    <name evidence="1" type="ORF">FMOSSE_LOCUS16149</name>
</gene>
<evidence type="ECO:0000313" key="2">
    <source>
        <dbReference type="Proteomes" id="UP000789375"/>
    </source>
</evidence>
<dbReference type="EMBL" id="CAJVPP010020670">
    <property type="protein sequence ID" value="CAG8741005.1"/>
    <property type="molecule type" value="Genomic_DNA"/>
</dbReference>
<accession>A0A9N9IKE2</accession>
<comment type="caution">
    <text evidence="1">The sequence shown here is derived from an EMBL/GenBank/DDBJ whole genome shotgun (WGS) entry which is preliminary data.</text>
</comment>
<protein>
    <submittedName>
        <fullName evidence="1">15195_t:CDS:1</fullName>
    </submittedName>
</protein>